<evidence type="ECO:0000313" key="4">
    <source>
        <dbReference type="EMBL" id="MCH91253.1"/>
    </source>
</evidence>
<dbReference type="SMART" id="SM00343">
    <property type="entry name" value="ZnF_C2HC"/>
    <property type="match status" value="2"/>
</dbReference>
<evidence type="ECO:0000313" key="5">
    <source>
        <dbReference type="Proteomes" id="UP000265520"/>
    </source>
</evidence>
<accession>A0A392MVC7</accession>
<dbReference type="Pfam" id="PF00098">
    <property type="entry name" value="zf-CCHC"/>
    <property type="match status" value="1"/>
</dbReference>
<dbReference type="GO" id="GO:0008270">
    <property type="term" value="F:zinc ion binding"/>
    <property type="evidence" value="ECO:0007669"/>
    <property type="project" value="UniProtKB-KW"/>
</dbReference>
<dbReference type="InterPro" id="IPR001878">
    <property type="entry name" value="Znf_CCHC"/>
</dbReference>
<dbReference type="Gene3D" id="4.10.60.10">
    <property type="entry name" value="Zinc finger, CCHC-type"/>
    <property type="match status" value="1"/>
</dbReference>
<evidence type="ECO:0000259" key="3">
    <source>
        <dbReference type="PROSITE" id="PS50158"/>
    </source>
</evidence>
<proteinExistence type="predicted"/>
<dbReference type="PROSITE" id="PS50158">
    <property type="entry name" value="ZF_CCHC"/>
    <property type="match status" value="2"/>
</dbReference>
<dbReference type="SUPFAM" id="SSF57756">
    <property type="entry name" value="Retrovirus zinc finger-like domains"/>
    <property type="match status" value="1"/>
</dbReference>
<feature type="domain" description="CCHC-type" evidence="3">
    <location>
        <begin position="117"/>
        <end position="130"/>
    </location>
</feature>
<sequence>MSVGEYAAKFESLSRYFRFFQDGVDDGYMCHRFQDGLKYEIQDSVMPLGIQQFHPLVEKCRDIETMKNRRLNRGNNSNSGGPIRSNNQNHGREVQGKKPYHRSQGSKEDPLATNSYCYRCGDPDHYTPQCNAEGRLCYNCRKTGHVSKDCNVTNTAATSTATKATRQTAPGRVYCIEGKETSSQDDHIG</sequence>
<feature type="domain" description="CCHC-type" evidence="3">
    <location>
        <begin position="137"/>
        <end position="150"/>
    </location>
</feature>
<feature type="compositionally biased region" description="Low complexity" evidence="2">
    <location>
        <begin position="73"/>
        <end position="87"/>
    </location>
</feature>
<protein>
    <submittedName>
        <fullName evidence="4">TIR-NBS-LRR resistance protein</fullName>
    </submittedName>
</protein>
<keyword evidence="5" id="KW-1185">Reference proteome</keyword>
<dbReference type="GO" id="GO:0003676">
    <property type="term" value="F:nucleic acid binding"/>
    <property type="evidence" value="ECO:0007669"/>
    <property type="project" value="InterPro"/>
</dbReference>
<dbReference type="EMBL" id="LXQA010020029">
    <property type="protein sequence ID" value="MCH91253.1"/>
    <property type="molecule type" value="Genomic_DNA"/>
</dbReference>
<evidence type="ECO:0000256" key="2">
    <source>
        <dbReference type="SAM" id="MobiDB-lite"/>
    </source>
</evidence>
<name>A0A392MVC7_9FABA</name>
<reference evidence="4 5" key="1">
    <citation type="journal article" date="2018" name="Front. Plant Sci.">
        <title>Red Clover (Trifolium pratense) and Zigzag Clover (T. medium) - A Picture of Genomic Similarities and Differences.</title>
        <authorList>
            <person name="Dluhosova J."/>
            <person name="Istvanek J."/>
            <person name="Nedelnik J."/>
            <person name="Repkova J."/>
        </authorList>
    </citation>
    <scope>NUCLEOTIDE SEQUENCE [LARGE SCALE GENOMIC DNA]</scope>
    <source>
        <strain evidence="5">cv. 10/8</strain>
        <tissue evidence="4">Leaf</tissue>
    </source>
</reference>
<keyword evidence="1" id="KW-0479">Metal-binding</keyword>
<keyword evidence="1" id="KW-0863">Zinc-finger</keyword>
<dbReference type="Proteomes" id="UP000265520">
    <property type="component" value="Unassembled WGS sequence"/>
</dbReference>
<comment type="caution">
    <text evidence="4">The sequence shown here is derived from an EMBL/GenBank/DDBJ whole genome shotgun (WGS) entry which is preliminary data.</text>
</comment>
<feature type="region of interest" description="Disordered" evidence="2">
    <location>
        <begin position="69"/>
        <end position="109"/>
    </location>
</feature>
<evidence type="ECO:0000256" key="1">
    <source>
        <dbReference type="PROSITE-ProRule" id="PRU00047"/>
    </source>
</evidence>
<organism evidence="4 5">
    <name type="scientific">Trifolium medium</name>
    <dbReference type="NCBI Taxonomy" id="97028"/>
    <lineage>
        <taxon>Eukaryota</taxon>
        <taxon>Viridiplantae</taxon>
        <taxon>Streptophyta</taxon>
        <taxon>Embryophyta</taxon>
        <taxon>Tracheophyta</taxon>
        <taxon>Spermatophyta</taxon>
        <taxon>Magnoliopsida</taxon>
        <taxon>eudicotyledons</taxon>
        <taxon>Gunneridae</taxon>
        <taxon>Pentapetalae</taxon>
        <taxon>rosids</taxon>
        <taxon>fabids</taxon>
        <taxon>Fabales</taxon>
        <taxon>Fabaceae</taxon>
        <taxon>Papilionoideae</taxon>
        <taxon>50 kb inversion clade</taxon>
        <taxon>NPAAA clade</taxon>
        <taxon>Hologalegina</taxon>
        <taxon>IRL clade</taxon>
        <taxon>Trifolieae</taxon>
        <taxon>Trifolium</taxon>
    </lineage>
</organism>
<keyword evidence="1" id="KW-0862">Zinc</keyword>
<dbReference type="AlphaFoldDB" id="A0A392MVC7"/>
<dbReference type="InterPro" id="IPR036875">
    <property type="entry name" value="Znf_CCHC_sf"/>
</dbReference>